<sequence>AHREAQKLRFGPWLLAAVESGKYPGLCWTDHSRRCFRVPWKHNARRDVTSSDVEVFKVGWDGGWPGGDGGLQREWGGGGAAARWKTNFRCALRSTRMFLLLEDHSKWGDDPHKVF</sequence>
<dbReference type="GO" id="GO:0000978">
    <property type="term" value="F:RNA polymerase II cis-regulatory region sequence-specific DNA binding"/>
    <property type="evidence" value="ECO:0007669"/>
    <property type="project" value="TreeGrafter"/>
</dbReference>
<reference evidence="2 3" key="1">
    <citation type="submission" date="2019-09" db="EMBL/GenBank/DDBJ databases">
        <title>Bird 10,000 Genomes (B10K) Project - Family phase.</title>
        <authorList>
            <person name="Zhang G."/>
        </authorList>
    </citation>
    <scope>NUCLEOTIDE SEQUENCE [LARGE SCALE GENOMIC DNA]</scope>
    <source>
        <strain evidence="2">B10K-DU-001-78</strain>
        <tissue evidence="2">Muscle</tissue>
    </source>
</reference>
<gene>
    <name evidence="2" type="primary">Irf3</name>
    <name evidence="2" type="ORF">INDMAC_R04165</name>
</gene>
<dbReference type="GO" id="GO:0005634">
    <property type="term" value="C:nucleus"/>
    <property type="evidence" value="ECO:0007669"/>
    <property type="project" value="TreeGrafter"/>
</dbReference>
<dbReference type="InterPro" id="IPR036390">
    <property type="entry name" value="WH_DNA-bd_sf"/>
</dbReference>
<comment type="caution">
    <text evidence="2">The sequence shown here is derived from an EMBL/GenBank/DDBJ whole genome shotgun (WGS) entry which is preliminary data.</text>
</comment>
<dbReference type="PANTHER" id="PTHR11949:SF2">
    <property type="entry name" value="INTERFERON REGULATORY FACTOR 7"/>
    <property type="match status" value="1"/>
</dbReference>
<dbReference type="InterPro" id="IPR001346">
    <property type="entry name" value="Interferon_reg_fact_DNA-bd_dom"/>
</dbReference>
<dbReference type="SUPFAM" id="SSF46785">
    <property type="entry name" value="Winged helix' DNA-binding domain"/>
    <property type="match status" value="1"/>
</dbReference>
<dbReference type="InterPro" id="IPR036388">
    <property type="entry name" value="WH-like_DNA-bd_sf"/>
</dbReference>
<dbReference type="Pfam" id="PF00605">
    <property type="entry name" value="IRF"/>
    <property type="match status" value="1"/>
</dbReference>
<dbReference type="AlphaFoldDB" id="A0A7L1G2Z4"/>
<keyword evidence="3" id="KW-1185">Reference proteome</keyword>
<evidence type="ECO:0000313" key="2">
    <source>
        <dbReference type="EMBL" id="NXN07601.1"/>
    </source>
</evidence>
<accession>A0A7L1G2Z4</accession>
<dbReference type="CDD" id="cd00103">
    <property type="entry name" value="IRF"/>
    <property type="match status" value="1"/>
</dbReference>
<organism evidence="2 3">
    <name type="scientific">Indicator maculatus</name>
    <name type="common">spotted honeyguide</name>
    <dbReference type="NCBI Taxonomy" id="545262"/>
    <lineage>
        <taxon>Eukaryota</taxon>
        <taxon>Metazoa</taxon>
        <taxon>Chordata</taxon>
        <taxon>Craniata</taxon>
        <taxon>Vertebrata</taxon>
        <taxon>Euteleostomi</taxon>
        <taxon>Archelosauria</taxon>
        <taxon>Archosauria</taxon>
        <taxon>Dinosauria</taxon>
        <taxon>Saurischia</taxon>
        <taxon>Theropoda</taxon>
        <taxon>Coelurosauria</taxon>
        <taxon>Aves</taxon>
        <taxon>Neognathae</taxon>
        <taxon>Neoaves</taxon>
        <taxon>Telluraves</taxon>
        <taxon>Coraciimorphae</taxon>
        <taxon>Piciformes</taxon>
        <taxon>Indicatoridae</taxon>
        <taxon>Indicator</taxon>
    </lineage>
</organism>
<dbReference type="GO" id="GO:0000981">
    <property type="term" value="F:DNA-binding transcription factor activity, RNA polymerase II-specific"/>
    <property type="evidence" value="ECO:0007669"/>
    <property type="project" value="TreeGrafter"/>
</dbReference>
<dbReference type="SMART" id="SM00348">
    <property type="entry name" value="IRF"/>
    <property type="match status" value="1"/>
</dbReference>
<dbReference type="PANTHER" id="PTHR11949">
    <property type="entry name" value="INTERFERON REGULATORY FACTOR"/>
    <property type="match status" value="1"/>
</dbReference>
<feature type="non-terminal residue" evidence="2">
    <location>
        <position position="115"/>
    </location>
</feature>
<feature type="domain" description="IRF tryptophan pentad repeat" evidence="1">
    <location>
        <begin position="7"/>
        <end position="115"/>
    </location>
</feature>
<dbReference type="Proteomes" id="UP000557230">
    <property type="component" value="Unassembled WGS sequence"/>
</dbReference>
<protein>
    <submittedName>
        <fullName evidence="2">IRF3 factor</fullName>
    </submittedName>
</protein>
<evidence type="ECO:0000259" key="1">
    <source>
        <dbReference type="PROSITE" id="PS51507"/>
    </source>
</evidence>
<name>A0A7L1G2Z4_9PICI</name>
<dbReference type="OrthoDB" id="8691508at2759"/>
<dbReference type="EMBL" id="VXBD01001417">
    <property type="protein sequence ID" value="NXN07601.1"/>
    <property type="molecule type" value="Genomic_DNA"/>
</dbReference>
<dbReference type="Gene3D" id="1.10.10.10">
    <property type="entry name" value="Winged helix-like DNA-binding domain superfamily/Winged helix DNA-binding domain"/>
    <property type="match status" value="1"/>
</dbReference>
<evidence type="ECO:0000313" key="3">
    <source>
        <dbReference type="Proteomes" id="UP000557230"/>
    </source>
</evidence>
<feature type="non-terminal residue" evidence="2">
    <location>
        <position position="1"/>
    </location>
</feature>
<dbReference type="PRINTS" id="PR00267">
    <property type="entry name" value="INTFRNREGFCT"/>
</dbReference>
<dbReference type="PROSITE" id="PS51507">
    <property type="entry name" value="IRF_2"/>
    <property type="match status" value="1"/>
</dbReference>
<dbReference type="GO" id="GO:0002376">
    <property type="term" value="P:immune system process"/>
    <property type="evidence" value="ECO:0007669"/>
    <property type="project" value="TreeGrafter"/>
</dbReference>
<proteinExistence type="predicted"/>